<dbReference type="PaxDb" id="39947-A0A0P0Y8P4"/>
<dbReference type="EMBL" id="AP014968">
    <property type="protein sequence ID" value="BAT16553.1"/>
    <property type="molecule type" value="Genomic_DNA"/>
</dbReference>
<name>A0A0P0Y8P4_ORYSJ</name>
<dbReference type="Proteomes" id="UP000059680">
    <property type="component" value="Chromosome 12"/>
</dbReference>
<accession>A0A0P0Y8P4</accession>
<protein>
    <submittedName>
        <fullName evidence="1">Os12g0254950 protein</fullName>
    </submittedName>
</protein>
<proteinExistence type="predicted"/>
<reference evidence="2" key="1">
    <citation type="journal article" date="2005" name="Nature">
        <title>The map-based sequence of the rice genome.</title>
        <authorList>
            <consortium name="International rice genome sequencing project (IRGSP)"/>
            <person name="Matsumoto T."/>
            <person name="Wu J."/>
            <person name="Kanamori H."/>
            <person name="Katayose Y."/>
            <person name="Fujisawa M."/>
            <person name="Namiki N."/>
            <person name="Mizuno H."/>
            <person name="Yamamoto K."/>
            <person name="Antonio B.A."/>
            <person name="Baba T."/>
            <person name="Sakata K."/>
            <person name="Nagamura Y."/>
            <person name="Aoki H."/>
            <person name="Arikawa K."/>
            <person name="Arita K."/>
            <person name="Bito T."/>
            <person name="Chiden Y."/>
            <person name="Fujitsuka N."/>
            <person name="Fukunaka R."/>
            <person name="Hamada M."/>
            <person name="Harada C."/>
            <person name="Hayashi A."/>
            <person name="Hijishita S."/>
            <person name="Honda M."/>
            <person name="Hosokawa S."/>
            <person name="Ichikawa Y."/>
            <person name="Idonuma A."/>
            <person name="Iijima M."/>
            <person name="Ikeda M."/>
            <person name="Ikeno M."/>
            <person name="Ito K."/>
            <person name="Ito S."/>
            <person name="Ito T."/>
            <person name="Ito Y."/>
            <person name="Ito Y."/>
            <person name="Iwabuchi A."/>
            <person name="Kamiya K."/>
            <person name="Karasawa W."/>
            <person name="Kurita K."/>
            <person name="Katagiri S."/>
            <person name="Kikuta A."/>
            <person name="Kobayashi H."/>
            <person name="Kobayashi N."/>
            <person name="Machita K."/>
            <person name="Maehara T."/>
            <person name="Masukawa M."/>
            <person name="Mizubayashi T."/>
            <person name="Mukai Y."/>
            <person name="Nagasaki H."/>
            <person name="Nagata Y."/>
            <person name="Naito S."/>
            <person name="Nakashima M."/>
            <person name="Nakama Y."/>
            <person name="Nakamichi Y."/>
            <person name="Nakamura M."/>
            <person name="Meguro A."/>
            <person name="Negishi M."/>
            <person name="Ohta I."/>
            <person name="Ohta T."/>
            <person name="Okamoto M."/>
            <person name="Ono N."/>
            <person name="Saji S."/>
            <person name="Sakaguchi M."/>
            <person name="Sakai K."/>
            <person name="Shibata M."/>
            <person name="Shimokawa T."/>
            <person name="Song J."/>
            <person name="Takazaki Y."/>
            <person name="Terasawa K."/>
            <person name="Tsugane M."/>
            <person name="Tsuji K."/>
            <person name="Ueda S."/>
            <person name="Waki K."/>
            <person name="Yamagata H."/>
            <person name="Yamamoto M."/>
            <person name="Yamamoto S."/>
            <person name="Yamane H."/>
            <person name="Yoshiki S."/>
            <person name="Yoshihara R."/>
            <person name="Yukawa K."/>
            <person name="Zhong H."/>
            <person name="Yano M."/>
            <person name="Yuan Q."/>
            <person name="Ouyang S."/>
            <person name="Liu J."/>
            <person name="Jones K.M."/>
            <person name="Gansberger K."/>
            <person name="Moffat K."/>
            <person name="Hill J."/>
            <person name="Bera J."/>
            <person name="Fadrosh D."/>
            <person name="Jin S."/>
            <person name="Johri S."/>
            <person name="Kim M."/>
            <person name="Overton L."/>
            <person name="Reardon M."/>
            <person name="Tsitrin T."/>
            <person name="Vuong H."/>
            <person name="Weaver B."/>
            <person name="Ciecko A."/>
            <person name="Tallon L."/>
            <person name="Jackson J."/>
            <person name="Pai G."/>
            <person name="Aken S.V."/>
            <person name="Utterback T."/>
            <person name="Reidmuller S."/>
            <person name="Feldblyum T."/>
            <person name="Hsiao J."/>
            <person name="Zismann V."/>
            <person name="Iobst S."/>
            <person name="de Vazeille A.R."/>
            <person name="Buell C.R."/>
            <person name="Ying K."/>
            <person name="Li Y."/>
            <person name="Lu T."/>
            <person name="Huang Y."/>
            <person name="Zhao Q."/>
            <person name="Feng Q."/>
            <person name="Zhang L."/>
            <person name="Zhu J."/>
            <person name="Weng Q."/>
            <person name="Mu J."/>
            <person name="Lu Y."/>
            <person name="Fan D."/>
            <person name="Liu Y."/>
            <person name="Guan J."/>
            <person name="Zhang Y."/>
            <person name="Yu S."/>
            <person name="Liu X."/>
            <person name="Zhang Y."/>
            <person name="Hong G."/>
            <person name="Han B."/>
            <person name="Choisne N."/>
            <person name="Demange N."/>
            <person name="Orjeda G."/>
            <person name="Samain S."/>
            <person name="Cattolico L."/>
            <person name="Pelletier E."/>
            <person name="Couloux A."/>
            <person name="Segurens B."/>
            <person name="Wincker P."/>
            <person name="D'Hont A."/>
            <person name="Scarpelli C."/>
            <person name="Weissenbach J."/>
            <person name="Salanoubat M."/>
            <person name="Quetier F."/>
            <person name="Yu Y."/>
            <person name="Kim H.R."/>
            <person name="Rambo T."/>
            <person name="Currie J."/>
            <person name="Collura K."/>
            <person name="Luo M."/>
            <person name="Yang T."/>
            <person name="Ammiraju J.S.S."/>
            <person name="Engler F."/>
            <person name="Soderlund C."/>
            <person name="Wing R.A."/>
            <person name="Palmer L.E."/>
            <person name="de la Bastide M."/>
            <person name="Spiegel L."/>
            <person name="Nascimento L."/>
            <person name="Zutavern T."/>
            <person name="O'Shaughnessy A."/>
            <person name="Dike S."/>
            <person name="Dedhia N."/>
            <person name="Preston R."/>
            <person name="Balija V."/>
            <person name="McCombie W.R."/>
            <person name="Chow T."/>
            <person name="Chen H."/>
            <person name="Chung M."/>
            <person name="Chen C."/>
            <person name="Shaw J."/>
            <person name="Wu H."/>
            <person name="Hsiao K."/>
            <person name="Chao Y."/>
            <person name="Chu M."/>
            <person name="Cheng C."/>
            <person name="Hour A."/>
            <person name="Lee P."/>
            <person name="Lin S."/>
            <person name="Lin Y."/>
            <person name="Liou J."/>
            <person name="Liu S."/>
            <person name="Hsing Y."/>
            <person name="Raghuvanshi S."/>
            <person name="Mohanty A."/>
            <person name="Bharti A.K."/>
            <person name="Gaur A."/>
            <person name="Gupta V."/>
            <person name="Kumar D."/>
            <person name="Ravi V."/>
            <person name="Vij S."/>
            <person name="Kapur A."/>
            <person name="Khurana P."/>
            <person name="Khurana P."/>
            <person name="Khurana J.P."/>
            <person name="Tyagi A.K."/>
            <person name="Gaikwad K."/>
            <person name="Singh A."/>
            <person name="Dalal V."/>
            <person name="Srivastava S."/>
            <person name="Dixit A."/>
            <person name="Pal A.K."/>
            <person name="Ghazi I.A."/>
            <person name="Yadav M."/>
            <person name="Pandit A."/>
            <person name="Bhargava A."/>
            <person name="Sureshbabu K."/>
            <person name="Batra K."/>
            <person name="Sharma T.R."/>
            <person name="Mohapatra T."/>
            <person name="Singh N.K."/>
            <person name="Messing J."/>
            <person name="Nelson A.B."/>
            <person name="Fuks G."/>
            <person name="Kavchok S."/>
            <person name="Keizer G."/>
            <person name="Linton E."/>
            <person name="Llaca V."/>
            <person name="Song R."/>
            <person name="Tanyolac B."/>
            <person name="Young S."/>
            <person name="Ho-Il K."/>
            <person name="Hahn J.H."/>
            <person name="Sangsakoo G."/>
            <person name="Vanavichit A."/>
            <person name="de Mattos Luiz.A.T."/>
            <person name="Zimmer P.D."/>
            <person name="Malone G."/>
            <person name="Dellagostin O."/>
            <person name="de Oliveira A.C."/>
            <person name="Bevan M."/>
            <person name="Bancroft I."/>
            <person name="Minx P."/>
            <person name="Cordum H."/>
            <person name="Wilson R."/>
            <person name="Cheng Z."/>
            <person name="Jin W."/>
            <person name="Jiang J."/>
            <person name="Leong S.A."/>
            <person name="Iwama H."/>
            <person name="Gojobori T."/>
            <person name="Itoh T."/>
            <person name="Niimura Y."/>
            <person name="Fujii Y."/>
            <person name="Habara T."/>
            <person name="Sakai H."/>
            <person name="Sato Y."/>
            <person name="Wilson G."/>
            <person name="Kumar K."/>
            <person name="McCouch S."/>
            <person name="Juretic N."/>
            <person name="Hoen D."/>
            <person name="Wright S."/>
            <person name="Bruskiewich R."/>
            <person name="Bureau T."/>
            <person name="Miyao A."/>
            <person name="Hirochika H."/>
            <person name="Nishikawa T."/>
            <person name="Kadowaki K."/>
            <person name="Sugiura M."/>
            <person name="Burr B."/>
            <person name="Sasaki T."/>
        </authorList>
    </citation>
    <scope>NUCLEOTIDE SEQUENCE [LARGE SCALE GENOMIC DNA]</scope>
    <source>
        <strain evidence="2">cv. Nipponbare</strain>
    </source>
</reference>
<sequence length="119" mass="13734">MHSCTVHRSRLRVCSRRQRYQPTTAGLQVSGLWLASDMEVEAVILMAAQIWEVMAGGRSADMWAARTQGIRIQGWPPLHRRESRDPCHRQLVIQCWQTFPLAQNVFLVCSLHFFYSYSG</sequence>
<organism evidence="1 2">
    <name type="scientific">Oryza sativa subsp. japonica</name>
    <name type="common">Rice</name>
    <dbReference type="NCBI Taxonomy" id="39947"/>
    <lineage>
        <taxon>Eukaryota</taxon>
        <taxon>Viridiplantae</taxon>
        <taxon>Streptophyta</taxon>
        <taxon>Embryophyta</taxon>
        <taxon>Tracheophyta</taxon>
        <taxon>Spermatophyta</taxon>
        <taxon>Magnoliopsida</taxon>
        <taxon>Liliopsida</taxon>
        <taxon>Poales</taxon>
        <taxon>Poaceae</taxon>
        <taxon>BOP clade</taxon>
        <taxon>Oryzoideae</taxon>
        <taxon>Oryzeae</taxon>
        <taxon>Oryzinae</taxon>
        <taxon>Oryza</taxon>
        <taxon>Oryza sativa</taxon>
    </lineage>
</organism>
<gene>
    <name evidence="1" type="ordered locus">Os12g0254950</name>
    <name evidence="1" type="ORF">OSNPB_120254950</name>
</gene>
<dbReference type="InParanoid" id="A0A0P0Y8P4"/>
<dbReference type="AlphaFoldDB" id="A0A0P0Y8P4"/>
<reference evidence="1 2" key="2">
    <citation type="journal article" date="2013" name="Plant Cell Physiol.">
        <title>Rice Annotation Project Database (RAP-DB): an integrative and interactive database for rice genomics.</title>
        <authorList>
            <person name="Sakai H."/>
            <person name="Lee S.S."/>
            <person name="Tanaka T."/>
            <person name="Numa H."/>
            <person name="Kim J."/>
            <person name="Kawahara Y."/>
            <person name="Wakimoto H."/>
            <person name="Yang C.C."/>
            <person name="Iwamoto M."/>
            <person name="Abe T."/>
            <person name="Yamada Y."/>
            <person name="Muto A."/>
            <person name="Inokuchi H."/>
            <person name="Ikemura T."/>
            <person name="Matsumoto T."/>
            <person name="Sasaki T."/>
            <person name="Itoh T."/>
        </authorList>
    </citation>
    <scope>NUCLEOTIDE SEQUENCE [LARGE SCALE GENOMIC DNA]</scope>
    <source>
        <strain evidence="2">cv. Nipponbare</strain>
    </source>
</reference>
<keyword evidence="2" id="KW-1185">Reference proteome</keyword>
<evidence type="ECO:0000313" key="2">
    <source>
        <dbReference type="Proteomes" id="UP000059680"/>
    </source>
</evidence>
<reference evidence="1 2" key="3">
    <citation type="journal article" date="2013" name="Rice">
        <title>Improvement of the Oryza sativa Nipponbare reference genome using next generation sequence and optical map data.</title>
        <authorList>
            <person name="Kawahara Y."/>
            <person name="de la Bastide M."/>
            <person name="Hamilton J.P."/>
            <person name="Kanamori H."/>
            <person name="McCombie W.R."/>
            <person name="Ouyang S."/>
            <person name="Schwartz D.C."/>
            <person name="Tanaka T."/>
            <person name="Wu J."/>
            <person name="Zhou S."/>
            <person name="Childs K.L."/>
            <person name="Davidson R.M."/>
            <person name="Lin H."/>
            <person name="Quesada-Ocampo L."/>
            <person name="Vaillancourt B."/>
            <person name="Sakai H."/>
            <person name="Lee S.S."/>
            <person name="Kim J."/>
            <person name="Numa H."/>
            <person name="Itoh T."/>
            <person name="Buell C.R."/>
            <person name="Matsumoto T."/>
        </authorList>
    </citation>
    <scope>NUCLEOTIDE SEQUENCE [LARGE SCALE GENOMIC DNA]</scope>
    <source>
        <strain evidence="2">cv. Nipponbare</strain>
    </source>
</reference>
<evidence type="ECO:0000313" key="1">
    <source>
        <dbReference type="EMBL" id="BAT16553.1"/>
    </source>
</evidence>